<feature type="region of interest" description="Disordered" evidence="6">
    <location>
        <begin position="115"/>
        <end position="137"/>
    </location>
</feature>
<dbReference type="InterPro" id="IPR009057">
    <property type="entry name" value="Homeodomain-like_sf"/>
</dbReference>
<dbReference type="InterPro" id="IPR011006">
    <property type="entry name" value="CheY-like_superfamily"/>
</dbReference>
<dbReference type="PRINTS" id="PR01590">
    <property type="entry name" value="HTHFIS"/>
</dbReference>
<dbReference type="RefSeq" id="WP_379074264.1">
    <property type="nucleotide sequence ID" value="NZ_JBHTJW010000002.1"/>
</dbReference>
<feature type="domain" description="Sigma-54 factor interaction" evidence="7">
    <location>
        <begin position="143"/>
        <end position="369"/>
    </location>
</feature>
<proteinExistence type="predicted"/>
<accession>A0ABW3GFB0</accession>
<protein>
    <submittedName>
        <fullName evidence="9">Sigma-54-dependent transcriptional regulator</fullName>
    </submittedName>
</protein>
<keyword evidence="5" id="KW-0597">Phosphoprotein</keyword>
<dbReference type="Pfam" id="PF25601">
    <property type="entry name" value="AAA_lid_14"/>
    <property type="match status" value="1"/>
</dbReference>
<dbReference type="SUPFAM" id="SSF46689">
    <property type="entry name" value="Homeodomain-like"/>
    <property type="match status" value="1"/>
</dbReference>
<comment type="caution">
    <text evidence="9">The sequence shown here is derived from an EMBL/GenBank/DDBJ whole genome shotgun (WGS) entry which is preliminary data.</text>
</comment>
<feature type="modified residue" description="4-aspartylphosphate" evidence="5">
    <location>
        <position position="52"/>
    </location>
</feature>
<dbReference type="SUPFAM" id="SSF52172">
    <property type="entry name" value="CheY-like"/>
    <property type="match status" value="1"/>
</dbReference>
<evidence type="ECO:0000256" key="2">
    <source>
        <dbReference type="ARBA" id="ARBA00022840"/>
    </source>
</evidence>
<evidence type="ECO:0000259" key="8">
    <source>
        <dbReference type="PROSITE" id="PS50110"/>
    </source>
</evidence>
<dbReference type="Pfam" id="PF02954">
    <property type="entry name" value="HTH_8"/>
    <property type="match status" value="1"/>
</dbReference>
<evidence type="ECO:0000259" key="7">
    <source>
        <dbReference type="PROSITE" id="PS50045"/>
    </source>
</evidence>
<dbReference type="PROSITE" id="PS00688">
    <property type="entry name" value="SIGMA54_INTERACT_3"/>
    <property type="match status" value="1"/>
</dbReference>
<dbReference type="SMART" id="SM00382">
    <property type="entry name" value="AAA"/>
    <property type="match status" value="1"/>
</dbReference>
<keyword evidence="10" id="KW-1185">Reference proteome</keyword>
<dbReference type="Gene3D" id="1.10.10.60">
    <property type="entry name" value="Homeodomain-like"/>
    <property type="match status" value="1"/>
</dbReference>
<keyword evidence="3" id="KW-0805">Transcription regulation</keyword>
<dbReference type="Pfam" id="PF00072">
    <property type="entry name" value="Response_reg"/>
    <property type="match status" value="1"/>
</dbReference>
<feature type="domain" description="Response regulatory" evidence="8">
    <location>
        <begin position="3"/>
        <end position="116"/>
    </location>
</feature>
<dbReference type="InterPro" id="IPR058031">
    <property type="entry name" value="AAA_lid_NorR"/>
</dbReference>
<dbReference type="Gene3D" id="1.10.8.60">
    <property type="match status" value="1"/>
</dbReference>
<dbReference type="InterPro" id="IPR002078">
    <property type="entry name" value="Sigma_54_int"/>
</dbReference>
<dbReference type="PROSITE" id="PS00675">
    <property type="entry name" value="SIGMA54_INTERACT_1"/>
    <property type="match status" value="1"/>
</dbReference>
<reference evidence="10" key="1">
    <citation type="journal article" date="2019" name="Int. J. Syst. Evol. Microbiol.">
        <title>The Global Catalogue of Microorganisms (GCM) 10K type strain sequencing project: providing services to taxonomists for standard genome sequencing and annotation.</title>
        <authorList>
            <consortium name="The Broad Institute Genomics Platform"/>
            <consortium name="The Broad Institute Genome Sequencing Center for Infectious Disease"/>
            <person name="Wu L."/>
            <person name="Ma J."/>
        </authorList>
    </citation>
    <scope>NUCLEOTIDE SEQUENCE [LARGE SCALE GENOMIC DNA]</scope>
    <source>
        <strain evidence="10">CCUG 59685</strain>
    </source>
</reference>
<dbReference type="InterPro" id="IPR003593">
    <property type="entry name" value="AAA+_ATPase"/>
</dbReference>
<dbReference type="PROSITE" id="PS50045">
    <property type="entry name" value="SIGMA54_INTERACT_4"/>
    <property type="match status" value="1"/>
</dbReference>
<dbReference type="InterPro" id="IPR001789">
    <property type="entry name" value="Sig_transdc_resp-reg_receiver"/>
</dbReference>
<dbReference type="PANTHER" id="PTHR32071">
    <property type="entry name" value="TRANSCRIPTIONAL REGULATORY PROTEIN"/>
    <property type="match status" value="1"/>
</dbReference>
<feature type="compositionally biased region" description="Basic and acidic residues" evidence="6">
    <location>
        <begin position="116"/>
        <end position="129"/>
    </location>
</feature>
<dbReference type="InterPro" id="IPR002197">
    <property type="entry name" value="HTH_Fis"/>
</dbReference>
<keyword evidence="4" id="KW-0804">Transcription</keyword>
<keyword evidence="1" id="KW-0547">Nucleotide-binding</keyword>
<dbReference type="InterPro" id="IPR025944">
    <property type="entry name" value="Sigma_54_int_dom_CS"/>
</dbReference>
<dbReference type="PANTHER" id="PTHR32071:SF122">
    <property type="entry name" value="SIGMA FACTOR"/>
    <property type="match status" value="1"/>
</dbReference>
<keyword evidence="2" id="KW-0067">ATP-binding</keyword>
<evidence type="ECO:0000256" key="4">
    <source>
        <dbReference type="ARBA" id="ARBA00023163"/>
    </source>
</evidence>
<evidence type="ECO:0000313" key="10">
    <source>
        <dbReference type="Proteomes" id="UP001597106"/>
    </source>
</evidence>
<dbReference type="InterPro" id="IPR027417">
    <property type="entry name" value="P-loop_NTPase"/>
</dbReference>
<evidence type="ECO:0000256" key="5">
    <source>
        <dbReference type="PROSITE-ProRule" id="PRU00169"/>
    </source>
</evidence>
<dbReference type="InterPro" id="IPR025662">
    <property type="entry name" value="Sigma_54_int_dom_ATP-bd_1"/>
</dbReference>
<dbReference type="SMART" id="SM00448">
    <property type="entry name" value="REC"/>
    <property type="match status" value="1"/>
</dbReference>
<dbReference type="Pfam" id="PF00158">
    <property type="entry name" value="Sigma54_activat"/>
    <property type="match status" value="1"/>
</dbReference>
<dbReference type="SUPFAM" id="SSF52540">
    <property type="entry name" value="P-loop containing nucleoside triphosphate hydrolases"/>
    <property type="match status" value="1"/>
</dbReference>
<dbReference type="Gene3D" id="3.40.50.2300">
    <property type="match status" value="1"/>
</dbReference>
<dbReference type="PROSITE" id="PS50110">
    <property type="entry name" value="RESPONSE_REGULATORY"/>
    <property type="match status" value="1"/>
</dbReference>
<evidence type="ECO:0000256" key="3">
    <source>
        <dbReference type="ARBA" id="ARBA00023015"/>
    </source>
</evidence>
<gene>
    <name evidence="9" type="ORF">ACFQ1T_04390</name>
</gene>
<dbReference type="Proteomes" id="UP001597106">
    <property type="component" value="Unassembled WGS sequence"/>
</dbReference>
<sequence>MAHLLIIDDDPAFRSSLSEMLSDLGHHVLEAGHVQAGLHCLRTAPVELVITDLKLTGEDGLSFLRQAQAIKAVPCIMLTAYASGSNTIEAMRLGAFDHLTKPVSRQKLMETLQRALPERSADRESRPEADASLTADNPTAERLIGNSECMREVFKHIGLAAATEATVLILGETGTGKEEVARALHRNSLRAHGPFVAVNCAAIPAELMESELFGHVKGAFTGAVADRKGYLRQATGGTLFLDEIGDMPLALQAKILRVLEAREFSPVGAQTVLALDARIIAATHRDLPAAVRAGQFREDLWYRLQVMPIALPPLRARGEDLLLLAQHFLASEAAGTPKRLTAEAAQQLVQHDWPGNIRELRNTIARAQILSHHAWIEAEHISFTPRPQAADASGRGAATGTLAETLQQVEREMIERALRESGDNRSEAARKLGLSRQQLYRKLEEHGLT</sequence>
<name>A0ABW3GFB0_9PROT</name>
<evidence type="ECO:0000256" key="1">
    <source>
        <dbReference type="ARBA" id="ARBA00022741"/>
    </source>
</evidence>
<dbReference type="CDD" id="cd00009">
    <property type="entry name" value="AAA"/>
    <property type="match status" value="1"/>
</dbReference>
<evidence type="ECO:0000313" key="9">
    <source>
        <dbReference type="EMBL" id="MFD0929013.1"/>
    </source>
</evidence>
<dbReference type="EMBL" id="JBHTJW010000002">
    <property type="protein sequence ID" value="MFD0929013.1"/>
    <property type="molecule type" value="Genomic_DNA"/>
</dbReference>
<evidence type="ECO:0000256" key="6">
    <source>
        <dbReference type="SAM" id="MobiDB-lite"/>
    </source>
</evidence>
<organism evidence="9 10">
    <name type="scientific">Methylophilus glucosoxydans</name>
    <dbReference type="NCBI Taxonomy" id="752553"/>
    <lineage>
        <taxon>Bacteria</taxon>
        <taxon>Pseudomonadati</taxon>
        <taxon>Pseudomonadota</taxon>
        <taxon>Betaproteobacteria</taxon>
        <taxon>Nitrosomonadales</taxon>
        <taxon>Methylophilaceae</taxon>
        <taxon>Methylophilus</taxon>
    </lineage>
</organism>
<dbReference type="Gene3D" id="3.40.50.300">
    <property type="entry name" value="P-loop containing nucleotide triphosphate hydrolases"/>
    <property type="match status" value="1"/>
</dbReference>